<dbReference type="InterPro" id="IPR000836">
    <property type="entry name" value="PRTase_dom"/>
</dbReference>
<dbReference type="AlphaFoldDB" id="Q1MZV5"/>
<dbReference type="GO" id="GO:0016757">
    <property type="term" value="F:glycosyltransferase activity"/>
    <property type="evidence" value="ECO:0007669"/>
    <property type="project" value="UniProtKB-KW"/>
</dbReference>
<dbReference type="CDD" id="cd06223">
    <property type="entry name" value="PRTases_typeI"/>
    <property type="match status" value="1"/>
</dbReference>
<comment type="similarity">
    <text evidence="1">Belongs to the ComF/GntX family.</text>
</comment>
<gene>
    <name evidence="3" type="ORF">RED65_04575</name>
</gene>
<dbReference type="STRING" id="207949.RED65_04575"/>
<dbReference type="InterPro" id="IPR029057">
    <property type="entry name" value="PRTase-like"/>
</dbReference>
<dbReference type="Proteomes" id="UP000004263">
    <property type="component" value="Unassembled WGS sequence"/>
</dbReference>
<dbReference type="PANTHER" id="PTHR47505:SF1">
    <property type="entry name" value="DNA UTILIZATION PROTEIN YHGH"/>
    <property type="match status" value="1"/>
</dbReference>
<reference evidence="3 4" key="1">
    <citation type="submission" date="2006-03" db="EMBL/GenBank/DDBJ databases">
        <authorList>
            <person name="Pinhassi J."/>
            <person name="Pedros-Alio C."/>
            <person name="Ferriera S."/>
            <person name="Johnson J."/>
            <person name="Kravitz S."/>
            <person name="Halpern A."/>
            <person name="Remington K."/>
            <person name="Beeson K."/>
            <person name="Tran B."/>
            <person name="Rogers Y.-H."/>
            <person name="Friedman R."/>
            <person name="Venter J.C."/>
        </authorList>
    </citation>
    <scope>NUCLEOTIDE SEQUENCE [LARGE SCALE GENOMIC DNA]</scope>
    <source>
        <strain evidence="3 4">RED65</strain>
    </source>
</reference>
<feature type="domain" description="Phosphoribosyltransferase" evidence="2">
    <location>
        <begin position="83"/>
        <end position="144"/>
    </location>
</feature>
<comment type="caution">
    <text evidence="3">The sequence shown here is derived from an EMBL/GenBank/DDBJ whole genome shotgun (WGS) entry which is preliminary data.</text>
</comment>
<keyword evidence="4" id="KW-1185">Reference proteome</keyword>
<sequence>MLVQFKRGRNTARPFLVNALIEQLSDHEFELIVPIPYHWKRLIQRGYHPTLHLAQLIARHFSLPVSECLVRPRPSVSQRGLSREQRKTNVKNAFEVNSAQYIEGKNVLLIDDVMTTGATAHEASLTLIKSGAKSVCVACLARTPPQTI</sequence>
<evidence type="ECO:0000313" key="4">
    <source>
        <dbReference type="Proteomes" id="UP000004263"/>
    </source>
</evidence>
<keyword evidence="3" id="KW-0328">Glycosyltransferase</keyword>
<organism evidence="3 4">
    <name type="scientific">Bermanella marisrubri</name>
    <dbReference type="NCBI Taxonomy" id="207949"/>
    <lineage>
        <taxon>Bacteria</taxon>
        <taxon>Pseudomonadati</taxon>
        <taxon>Pseudomonadota</taxon>
        <taxon>Gammaproteobacteria</taxon>
        <taxon>Oceanospirillales</taxon>
        <taxon>Oceanospirillaceae</taxon>
        <taxon>Bermanella</taxon>
    </lineage>
</organism>
<dbReference type="SUPFAM" id="SSF53271">
    <property type="entry name" value="PRTase-like"/>
    <property type="match status" value="1"/>
</dbReference>
<evidence type="ECO:0000313" key="3">
    <source>
        <dbReference type="EMBL" id="EAT11452.1"/>
    </source>
</evidence>
<dbReference type="EMBL" id="AAQH01000017">
    <property type="protein sequence ID" value="EAT11452.1"/>
    <property type="molecule type" value="Genomic_DNA"/>
</dbReference>
<dbReference type="InterPro" id="IPR051910">
    <property type="entry name" value="ComF/GntX_DNA_util-trans"/>
</dbReference>
<protein>
    <submittedName>
        <fullName evidence="3">Amidophosphoribosyltransferase family protein</fullName>
    </submittedName>
</protein>
<evidence type="ECO:0000256" key="1">
    <source>
        <dbReference type="ARBA" id="ARBA00008007"/>
    </source>
</evidence>
<evidence type="ECO:0000259" key="2">
    <source>
        <dbReference type="Pfam" id="PF00156"/>
    </source>
</evidence>
<dbReference type="RefSeq" id="WP_007016525.1">
    <property type="nucleotide sequence ID" value="NZ_AAQH01000017.1"/>
</dbReference>
<proteinExistence type="inferred from homology"/>
<dbReference type="Pfam" id="PF00156">
    <property type="entry name" value="Pribosyltran"/>
    <property type="match status" value="1"/>
</dbReference>
<dbReference type="Gene3D" id="3.40.50.2020">
    <property type="match status" value="1"/>
</dbReference>
<keyword evidence="3" id="KW-0808">Transferase</keyword>
<accession>Q1MZV5</accession>
<dbReference type="HOGENOM" id="CLU_054549_5_1_6"/>
<dbReference type="PANTHER" id="PTHR47505">
    <property type="entry name" value="DNA UTILIZATION PROTEIN YHGH"/>
    <property type="match status" value="1"/>
</dbReference>
<name>Q1MZV5_9GAMM</name>